<gene>
    <name evidence="1" type="ORF">SOCE26_017670</name>
</gene>
<dbReference type="EMBL" id="CP012673">
    <property type="protein sequence ID" value="AUX40367.1"/>
    <property type="molecule type" value="Genomic_DNA"/>
</dbReference>
<evidence type="ECO:0000313" key="1">
    <source>
        <dbReference type="EMBL" id="AUX40367.1"/>
    </source>
</evidence>
<sequence length="113" mass="12582">MCHGARRGACGAVKSGAVTVAQRTSGDMRLNPYLHVVFLDGAYHEDGTELVWNELGHLREPQQDGMVRLSPRYTSSRCAASFTYAPLDPEGSFLMRMELSVPRGDPQRSRRFP</sequence>
<protein>
    <submittedName>
        <fullName evidence="1">Uncharacterized protein</fullName>
    </submittedName>
</protein>
<organism evidence="1 2">
    <name type="scientific">Sorangium cellulosum</name>
    <name type="common">Polyangium cellulosum</name>
    <dbReference type="NCBI Taxonomy" id="56"/>
    <lineage>
        <taxon>Bacteria</taxon>
        <taxon>Pseudomonadati</taxon>
        <taxon>Myxococcota</taxon>
        <taxon>Polyangia</taxon>
        <taxon>Polyangiales</taxon>
        <taxon>Polyangiaceae</taxon>
        <taxon>Sorangium</taxon>
    </lineage>
</organism>
<evidence type="ECO:0000313" key="2">
    <source>
        <dbReference type="Proteomes" id="UP000238348"/>
    </source>
</evidence>
<name>A0A2L0EM46_SORCE</name>
<dbReference type="Proteomes" id="UP000238348">
    <property type="component" value="Chromosome"/>
</dbReference>
<dbReference type="AlphaFoldDB" id="A0A2L0EM46"/>
<reference evidence="1 2" key="1">
    <citation type="submission" date="2015-09" db="EMBL/GenBank/DDBJ databases">
        <title>Sorangium comparison.</title>
        <authorList>
            <person name="Zaburannyi N."/>
            <person name="Bunk B."/>
            <person name="Overmann J."/>
            <person name="Mueller R."/>
        </authorList>
    </citation>
    <scope>NUCLEOTIDE SEQUENCE [LARGE SCALE GENOMIC DNA]</scope>
    <source>
        <strain evidence="1 2">So ce26</strain>
    </source>
</reference>
<accession>A0A2L0EM46</accession>
<proteinExistence type="predicted"/>